<reference evidence="2 3" key="1">
    <citation type="submission" date="2024-04" db="EMBL/GenBank/DDBJ databases">
        <title>Novel species of the genus Ideonella isolated from streams.</title>
        <authorList>
            <person name="Lu H."/>
        </authorList>
    </citation>
    <scope>NUCLEOTIDE SEQUENCE [LARGE SCALE GENOMIC DNA]</scope>
    <source>
        <strain evidence="2 3">BYS139W</strain>
    </source>
</reference>
<protein>
    <submittedName>
        <fullName evidence="2">DUF3047 domain-containing protein</fullName>
    </submittedName>
</protein>
<organism evidence="2 3">
    <name type="scientific">Pseudaquabacterium rugosum</name>
    <dbReference type="NCBI Taxonomy" id="2984194"/>
    <lineage>
        <taxon>Bacteria</taxon>
        <taxon>Pseudomonadati</taxon>
        <taxon>Pseudomonadota</taxon>
        <taxon>Betaproteobacteria</taxon>
        <taxon>Burkholderiales</taxon>
        <taxon>Sphaerotilaceae</taxon>
        <taxon>Pseudaquabacterium</taxon>
    </lineage>
</organism>
<gene>
    <name evidence="2" type="ORF">AACH11_17225</name>
</gene>
<feature type="region of interest" description="Disordered" evidence="1">
    <location>
        <begin position="1"/>
        <end position="28"/>
    </location>
</feature>
<keyword evidence="3" id="KW-1185">Reference proteome</keyword>
<comment type="caution">
    <text evidence="2">The sequence shown here is derived from an EMBL/GenBank/DDBJ whole genome shotgun (WGS) entry which is preliminary data.</text>
</comment>
<dbReference type="InterPro" id="IPR021409">
    <property type="entry name" value="DUF3047"/>
</dbReference>
<accession>A0ABU9BD55</accession>
<feature type="compositionally biased region" description="Low complexity" evidence="1">
    <location>
        <begin position="59"/>
        <end position="76"/>
    </location>
</feature>
<evidence type="ECO:0000256" key="1">
    <source>
        <dbReference type="SAM" id="MobiDB-lite"/>
    </source>
</evidence>
<name>A0ABU9BD55_9BURK</name>
<dbReference type="RefSeq" id="WP_341375491.1">
    <property type="nucleotide sequence ID" value="NZ_JBBUTF010000016.1"/>
</dbReference>
<dbReference type="Pfam" id="PF11249">
    <property type="entry name" value="DUF3047"/>
    <property type="match status" value="1"/>
</dbReference>
<evidence type="ECO:0000313" key="2">
    <source>
        <dbReference type="EMBL" id="MEK8027709.1"/>
    </source>
</evidence>
<feature type="region of interest" description="Disordered" evidence="1">
    <location>
        <begin position="43"/>
        <end position="126"/>
    </location>
</feature>
<dbReference type="EMBL" id="JBBUTF010000016">
    <property type="protein sequence ID" value="MEK8027709.1"/>
    <property type="molecule type" value="Genomic_DNA"/>
</dbReference>
<dbReference type="Proteomes" id="UP001368500">
    <property type="component" value="Unassembled WGS sequence"/>
</dbReference>
<feature type="compositionally biased region" description="Pro residues" evidence="1">
    <location>
        <begin position="49"/>
        <end position="58"/>
    </location>
</feature>
<proteinExistence type="predicted"/>
<sequence length="331" mass="35527">MHPPYPLPCRPLAPGPRPDPTGRPTARRITALVAATLLWTGAAAARPSDAPPDAPPDGPTARGPSTALPAPASAPARTDAETEALVLPPLDDPEAEPQATGPTLPATRPAPPQDSDAPADADGWRAVRLPGKAATRYRRADHDGRAAWHAQADRSASLWRRPWACPPQALGTVSFSWWVPALIGEARVDQRGRTDAPARLLFAFDGDSERLPLATRLKFELARALSGEEPPYATLAYVWDPVLPVDSVIVSPHSDRIRKIVVESGAAGLGRWRDHRRDLAADFRRAFGEAPGALRSVALMTDADNTGTQAQAWYGEVHLQTQDPATPDRHD</sequence>
<feature type="compositionally biased region" description="Pro residues" evidence="1">
    <location>
        <begin position="1"/>
        <end position="21"/>
    </location>
</feature>
<evidence type="ECO:0000313" key="3">
    <source>
        <dbReference type="Proteomes" id="UP001368500"/>
    </source>
</evidence>